<reference evidence="15" key="1">
    <citation type="submission" date="2022-11" db="UniProtKB">
        <authorList>
            <consortium name="WormBaseParasite"/>
        </authorList>
    </citation>
    <scope>IDENTIFICATION</scope>
</reference>
<dbReference type="AlphaFoldDB" id="A0A914EKK3"/>
<comment type="similarity">
    <text evidence="2 13">Belongs to the amiloride-sensitive sodium channel (TC 1.A.6) family.</text>
</comment>
<evidence type="ECO:0000256" key="11">
    <source>
        <dbReference type="ARBA" id="ARBA00023201"/>
    </source>
</evidence>
<protein>
    <submittedName>
        <fullName evidence="15">Uncharacterized protein</fullName>
    </submittedName>
</protein>
<evidence type="ECO:0000256" key="5">
    <source>
        <dbReference type="ARBA" id="ARBA00022692"/>
    </source>
</evidence>
<evidence type="ECO:0000256" key="4">
    <source>
        <dbReference type="ARBA" id="ARBA00022461"/>
    </source>
</evidence>
<evidence type="ECO:0000256" key="8">
    <source>
        <dbReference type="ARBA" id="ARBA00023065"/>
    </source>
</evidence>
<evidence type="ECO:0000256" key="10">
    <source>
        <dbReference type="ARBA" id="ARBA00023180"/>
    </source>
</evidence>
<evidence type="ECO:0000256" key="7">
    <source>
        <dbReference type="ARBA" id="ARBA00023053"/>
    </source>
</evidence>
<keyword evidence="12 13" id="KW-0407">Ion channel</keyword>
<sequence>MAAYPVSVKSNMSWEVTDLISWAAFERTELNLTALTKVNQADALEWAYTSSLLVFFHERDTIPNGNSVSYNIAPGEETTFTIKRNDYTRLNPPYGRCIHDKNNLANS</sequence>
<keyword evidence="6" id="KW-1133">Transmembrane helix</keyword>
<accession>A0A914EKK3</accession>
<keyword evidence="8 13" id="KW-0406">Ion transport</keyword>
<keyword evidence="7" id="KW-0915">Sodium</keyword>
<comment type="subcellular location">
    <subcellularLocation>
        <location evidence="1">Membrane</location>
        <topology evidence="1">Multi-pass membrane protein</topology>
    </subcellularLocation>
</comment>
<evidence type="ECO:0000256" key="6">
    <source>
        <dbReference type="ARBA" id="ARBA00022989"/>
    </source>
</evidence>
<dbReference type="GO" id="GO:0005272">
    <property type="term" value="F:sodium channel activity"/>
    <property type="evidence" value="ECO:0007669"/>
    <property type="project" value="UniProtKB-KW"/>
</dbReference>
<evidence type="ECO:0000313" key="15">
    <source>
        <dbReference type="WBParaSite" id="ACRNAN_scaffold8396.g8721.t1"/>
    </source>
</evidence>
<name>A0A914EKK3_9BILA</name>
<dbReference type="Gene3D" id="2.60.470.10">
    <property type="entry name" value="Acid-sensing ion channels like domains"/>
    <property type="match status" value="1"/>
</dbReference>
<evidence type="ECO:0000313" key="14">
    <source>
        <dbReference type="Proteomes" id="UP000887540"/>
    </source>
</evidence>
<dbReference type="Proteomes" id="UP000887540">
    <property type="component" value="Unplaced"/>
</dbReference>
<keyword evidence="4 13" id="KW-0894">Sodium channel</keyword>
<dbReference type="GO" id="GO:0016020">
    <property type="term" value="C:membrane"/>
    <property type="evidence" value="ECO:0007669"/>
    <property type="project" value="UniProtKB-SubCell"/>
</dbReference>
<proteinExistence type="inferred from homology"/>
<evidence type="ECO:0000256" key="2">
    <source>
        <dbReference type="ARBA" id="ARBA00007193"/>
    </source>
</evidence>
<dbReference type="WBParaSite" id="ACRNAN_scaffold8396.g8721.t1">
    <property type="protein sequence ID" value="ACRNAN_scaffold8396.g8721.t1"/>
    <property type="gene ID" value="ACRNAN_scaffold8396.g8721"/>
</dbReference>
<dbReference type="InterPro" id="IPR001873">
    <property type="entry name" value="ENaC"/>
</dbReference>
<evidence type="ECO:0000256" key="13">
    <source>
        <dbReference type="RuleBase" id="RU000679"/>
    </source>
</evidence>
<evidence type="ECO:0000256" key="12">
    <source>
        <dbReference type="ARBA" id="ARBA00023303"/>
    </source>
</evidence>
<keyword evidence="9" id="KW-0472">Membrane</keyword>
<organism evidence="14 15">
    <name type="scientific">Acrobeloides nanus</name>
    <dbReference type="NCBI Taxonomy" id="290746"/>
    <lineage>
        <taxon>Eukaryota</taxon>
        <taxon>Metazoa</taxon>
        <taxon>Ecdysozoa</taxon>
        <taxon>Nematoda</taxon>
        <taxon>Chromadorea</taxon>
        <taxon>Rhabditida</taxon>
        <taxon>Tylenchina</taxon>
        <taxon>Cephalobomorpha</taxon>
        <taxon>Cephaloboidea</taxon>
        <taxon>Cephalobidae</taxon>
        <taxon>Acrobeloides</taxon>
    </lineage>
</organism>
<evidence type="ECO:0000256" key="3">
    <source>
        <dbReference type="ARBA" id="ARBA00022448"/>
    </source>
</evidence>
<keyword evidence="14" id="KW-1185">Reference proteome</keyword>
<keyword evidence="10" id="KW-0325">Glycoprotein</keyword>
<keyword evidence="5 13" id="KW-0812">Transmembrane</keyword>
<keyword evidence="11 13" id="KW-0739">Sodium transport</keyword>
<evidence type="ECO:0000256" key="9">
    <source>
        <dbReference type="ARBA" id="ARBA00023136"/>
    </source>
</evidence>
<keyword evidence="3 13" id="KW-0813">Transport</keyword>
<evidence type="ECO:0000256" key="1">
    <source>
        <dbReference type="ARBA" id="ARBA00004141"/>
    </source>
</evidence>
<dbReference type="Pfam" id="PF00858">
    <property type="entry name" value="ASC"/>
    <property type="match status" value="1"/>
</dbReference>